<dbReference type="EMBL" id="JAXDAE010000004">
    <property type="protein sequence ID" value="MDY2586783.1"/>
    <property type="molecule type" value="Genomic_DNA"/>
</dbReference>
<comment type="caution">
    <text evidence="1">The sequence shown here is derived from an EMBL/GenBank/DDBJ whole genome shotgun (WGS) entry which is preliminary data.</text>
</comment>
<dbReference type="RefSeq" id="WP_320555157.1">
    <property type="nucleotide sequence ID" value="NZ_JAXDAE010000004.1"/>
</dbReference>
<evidence type="ECO:0000313" key="1">
    <source>
        <dbReference type="EMBL" id="MDY2586783.1"/>
    </source>
</evidence>
<organism evidence="1 2">
    <name type="scientific">Winogradskyella aquimaris</name>
    <dbReference type="NCBI Taxonomy" id="864074"/>
    <lineage>
        <taxon>Bacteria</taxon>
        <taxon>Pseudomonadati</taxon>
        <taxon>Bacteroidota</taxon>
        <taxon>Flavobacteriia</taxon>
        <taxon>Flavobacteriales</taxon>
        <taxon>Flavobacteriaceae</taxon>
        <taxon>Winogradskyella</taxon>
    </lineage>
</organism>
<dbReference type="Proteomes" id="UP001285855">
    <property type="component" value="Unassembled WGS sequence"/>
</dbReference>
<proteinExistence type="predicted"/>
<evidence type="ECO:0000313" key="2">
    <source>
        <dbReference type="Proteomes" id="UP001285855"/>
    </source>
</evidence>
<name>A0ABU5EKI6_9FLAO</name>
<accession>A0ABU5EKI6</accession>
<protein>
    <submittedName>
        <fullName evidence="1">Uncharacterized protein</fullName>
    </submittedName>
</protein>
<reference evidence="1 2" key="1">
    <citation type="submission" date="2023-11" db="EMBL/GenBank/DDBJ databases">
        <title>Winogradskyella pelagius sp. nov., isolated from coastal sediment.</title>
        <authorList>
            <person name="Li F."/>
        </authorList>
    </citation>
    <scope>NUCLEOTIDE SEQUENCE [LARGE SCALE GENOMIC DNA]</scope>
    <source>
        <strain evidence="1 2">KCTC 23502</strain>
    </source>
</reference>
<sequence length="492" mass="55967">MKNYLSLLLTFIVSIPCFTQVEFESKDGLISSAAYNTKIAKDFNYLILGDNSPQQGISATLNEKKSNIKINGLFYSGPTGVFTIEADLAASNGIYFFDQENGSEQGKITLNYYRRLTSLSKYKSLNPKNRAYINLQIVDLLAKTKTKYDNLLALLKTVKFNDAVRVSSDEEKRIYKQLRSITRNYINEDDKKGYDELPTTKFVSANYVKSTMANDNGGNQKGKDGIKDIKIDNKNNFDLIKLIKDYDETRDFILTKLEDSINKIELQNTSKQWTYNHTLFYGVSPFYERQSFKRFTYNANQSFSDMFNQVKGDIYGVTLSLNYSIEKGLANKKKLSPHSLFTRLSLSLIRGSNISNFRNSTLETSGVFGNDVNGNPVIFTNSDNAFIGDTRYEYGFGQRFTLDTYFYPLDLPIGLFGIISYEKIDFSSRSSAKDKEMYPLRLGLLFSLVNKDSKKPNITIQTFLDRTDLNLSPNGKDKDLRFGLGIGLPINF</sequence>
<gene>
    <name evidence="1" type="ORF">SNF14_05495</name>
</gene>
<keyword evidence="2" id="KW-1185">Reference proteome</keyword>